<dbReference type="Pfam" id="PF00023">
    <property type="entry name" value="Ank"/>
    <property type="match status" value="2"/>
</dbReference>
<dbReference type="AlphaFoldDB" id="A0A9W9W3J4"/>
<keyword evidence="3" id="KW-0863">Zinc-finger</keyword>
<reference evidence="7" key="2">
    <citation type="journal article" date="2023" name="IMA Fungus">
        <title>Comparative genomic study of the Penicillium genus elucidates a diverse pangenome and 15 lateral gene transfer events.</title>
        <authorList>
            <person name="Petersen C."/>
            <person name="Sorensen T."/>
            <person name="Nielsen M.R."/>
            <person name="Sondergaard T.E."/>
            <person name="Sorensen J.L."/>
            <person name="Fitzpatrick D.A."/>
            <person name="Frisvad J.C."/>
            <person name="Nielsen K.L."/>
        </authorList>
    </citation>
    <scope>NUCLEOTIDE SEQUENCE</scope>
    <source>
        <strain evidence="7">IBT 29677</strain>
    </source>
</reference>
<dbReference type="InterPro" id="IPR043145">
    <property type="entry name" value="Znf_ZZ_sf"/>
</dbReference>
<dbReference type="Pfam" id="PF12796">
    <property type="entry name" value="Ank_2"/>
    <property type="match status" value="2"/>
</dbReference>
<organism evidence="7 8">
    <name type="scientific">Penicillium cosmopolitanum</name>
    <dbReference type="NCBI Taxonomy" id="1131564"/>
    <lineage>
        <taxon>Eukaryota</taxon>
        <taxon>Fungi</taxon>
        <taxon>Dikarya</taxon>
        <taxon>Ascomycota</taxon>
        <taxon>Pezizomycotina</taxon>
        <taxon>Eurotiomycetes</taxon>
        <taxon>Eurotiomycetidae</taxon>
        <taxon>Eurotiales</taxon>
        <taxon>Aspergillaceae</taxon>
        <taxon>Penicillium</taxon>
    </lineage>
</organism>
<gene>
    <name evidence="7" type="ORF">N7509_005956</name>
</gene>
<evidence type="ECO:0000256" key="2">
    <source>
        <dbReference type="ARBA" id="ARBA00022737"/>
    </source>
</evidence>
<dbReference type="InterPro" id="IPR002110">
    <property type="entry name" value="Ankyrin_rpt"/>
</dbReference>
<evidence type="ECO:0000256" key="4">
    <source>
        <dbReference type="ARBA" id="ARBA00022833"/>
    </source>
</evidence>
<dbReference type="PROSITE" id="PS50297">
    <property type="entry name" value="ANK_REP_REGION"/>
    <property type="match status" value="3"/>
</dbReference>
<dbReference type="EMBL" id="JAPZBU010000006">
    <property type="protein sequence ID" value="KAJ5397843.1"/>
    <property type="molecule type" value="Genomic_DNA"/>
</dbReference>
<evidence type="ECO:0008006" key="9">
    <source>
        <dbReference type="Google" id="ProtNLM"/>
    </source>
</evidence>
<dbReference type="SUPFAM" id="SSF48403">
    <property type="entry name" value="Ankyrin repeat"/>
    <property type="match status" value="1"/>
</dbReference>
<dbReference type="OrthoDB" id="341259at2759"/>
<comment type="caution">
    <text evidence="7">The sequence shown here is derived from an EMBL/GenBank/DDBJ whole genome shotgun (WGS) entry which is preliminary data.</text>
</comment>
<evidence type="ECO:0000256" key="6">
    <source>
        <dbReference type="PROSITE-ProRule" id="PRU00023"/>
    </source>
</evidence>
<dbReference type="SMART" id="SM00248">
    <property type="entry name" value="ANK"/>
    <property type="match status" value="9"/>
</dbReference>
<evidence type="ECO:0000256" key="1">
    <source>
        <dbReference type="ARBA" id="ARBA00022723"/>
    </source>
</evidence>
<keyword evidence="2" id="KW-0677">Repeat</keyword>
<name>A0A9W9W3J4_9EURO</name>
<sequence length="531" mass="58695">MELLGLPFELILEIWDSLETLSEKDVFTRTCRHFYDNFNHRLYRQAVTQGRREGVNRAVRLCGGSTLKKMLDAGLDPNDPFWSEETLLGRAVEAGLTENARVLIDAGANVNATERFGNSVASSAVFNGHAETLSLLFEKGLSIDFRVYEEPPLLAAVQYSYENIVEILLANNADVDEPGTEDAVDGTPLAWAARLSKAAIFHRLLRAGAKTNFTTPGNETLLHWAVQGGNERIVSTLLEEGADPHVVDNAGHSPLAWACRARRLSRNPEVVKLLLQQNVNTENKSNTLADTPLSLAARIGFTEAVRLLLGRNANRSVKNAWGQTPLLHAVTKGYAETVLALLEHAHQDEVGPSCKQFIDEPDIKGRTPLFLATNYGLEEIVKLILHYGSSAKESPTCAGRTPLSIVEMHMKSDHGVKCESLQNIWNLLQQESVGPIDREKITSVGEEWEEFEATCDTCDEPISPYDMHYHCSICDGNNFDICQECVASGGTCYDPTHTWQKTIIVDGSWKEISDSLNQDSIVEDLANLHVS</sequence>
<protein>
    <recommendedName>
        <fullName evidence="9">ZZ-type domain-containing protein</fullName>
    </recommendedName>
</protein>
<dbReference type="GeneID" id="81369573"/>
<dbReference type="Proteomes" id="UP001147747">
    <property type="component" value="Unassembled WGS sequence"/>
</dbReference>
<keyword evidence="8" id="KW-1185">Reference proteome</keyword>
<feature type="repeat" description="ANK" evidence="6">
    <location>
        <begin position="288"/>
        <end position="320"/>
    </location>
</feature>
<evidence type="ECO:0000256" key="5">
    <source>
        <dbReference type="ARBA" id="ARBA00023043"/>
    </source>
</evidence>
<keyword evidence="1" id="KW-0479">Metal-binding</keyword>
<dbReference type="GO" id="GO:0008270">
    <property type="term" value="F:zinc ion binding"/>
    <property type="evidence" value="ECO:0007669"/>
    <property type="project" value="UniProtKB-KW"/>
</dbReference>
<dbReference type="PANTHER" id="PTHR24178">
    <property type="entry name" value="MOLTING PROTEIN MLT-4"/>
    <property type="match status" value="1"/>
</dbReference>
<dbReference type="SUPFAM" id="SSF57850">
    <property type="entry name" value="RING/U-box"/>
    <property type="match status" value="1"/>
</dbReference>
<keyword evidence="5 6" id="KW-0040">ANK repeat</keyword>
<feature type="repeat" description="ANK" evidence="6">
    <location>
        <begin position="217"/>
        <end position="249"/>
    </location>
</feature>
<evidence type="ECO:0000313" key="8">
    <source>
        <dbReference type="Proteomes" id="UP001147747"/>
    </source>
</evidence>
<dbReference type="RefSeq" id="XP_056489895.1">
    <property type="nucleotide sequence ID" value="XM_056630593.1"/>
</dbReference>
<feature type="repeat" description="ANK" evidence="6">
    <location>
        <begin position="83"/>
        <end position="115"/>
    </location>
</feature>
<dbReference type="PROSITE" id="PS50088">
    <property type="entry name" value="ANK_REPEAT"/>
    <property type="match status" value="4"/>
</dbReference>
<dbReference type="Gene3D" id="1.25.40.20">
    <property type="entry name" value="Ankyrin repeat-containing domain"/>
    <property type="match status" value="3"/>
</dbReference>
<evidence type="ECO:0000256" key="3">
    <source>
        <dbReference type="ARBA" id="ARBA00022771"/>
    </source>
</evidence>
<feature type="repeat" description="ANK" evidence="6">
    <location>
        <begin position="364"/>
        <end position="396"/>
    </location>
</feature>
<proteinExistence type="predicted"/>
<evidence type="ECO:0000313" key="7">
    <source>
        <dbReference type="EMBL" id="KAJ5397843.1"/>
    </source>
</evidence>
<accession>A0A9W9W3J4</accession>
<dbReference type="Gene3D" id="3.30.60.90">
    <property type="match status" value="1"/>
</dbReference>
<dbReference type="InterPro" id="IPR036770">
    <property type="entry name" value="Ankyrin_rpt-contain_sf"/>
</dbReference>
<reference evidence="7" key="1">
    <citation type="submission" date="2022-12" db="EMBL/GenBank/DDBJ databases">
        <authorList>
            <person name="Petersen C."/>
        </authorList>
    </citation>
    <scope>NUCLEOTIDE SEQUENCE</scope>
    <source>
        <strain evidence="7">IBT 29677</strain>
    </source>
</reference>
<keyword evidence="4" id="KW-0862">Zinc</keyword>